<evidence type="ECO:0000313" key="9">
    <source>
        <dbReference type="EMBL" id="EDO31997.1"/>
    </source>
</evidence>
<dbReference type="HOGENOM" id="CLU_164975_0_0_1"/>
<organism evidence="9 10">
    <name type="scientific">Nematostella vectensis</name>
    <name type="common">Starlet sea anemone</name>
    <dbReference type="NCBI Taxonomy" id="45351"/>
    <lineage>
        <taxon>Eukaryota</taxon>
        <taxon>Metazoa</taxon>
        <taxon>Cnidaria</taxon>
        <taxon>Anthozoa</taxon>
        <taxon>Hexacorallia</taxon>
        <taxon>Actiniaria</taxon>
        <taxon>Edwardsiidae</taxon>
        <taxon>Nematostella</taxon>
    </lineage>
</organism>
<evidence type="ECO:0000256" key="5">
    <source>
        <dbReference type="ARBA" id="ARBA00023049"/>
    </source>
</evidence>
<keyword evidence="5 6" id="KW-0482">Metalloprotease</keyword>
<keyword evidence="4 6" id="KW-0862">Zinc</keyword>
<evidence type="ECO:0000256" key="3">
    <source>
        <dbReference type="ARBA" id="ARBA00022801"/>
    </source>
</evidence>
<evidence type="ECO:0000256" key="7">
    <source>
        <dbReference type="RuleBase" id="RU361183"/>
    </source>
</evidence>
<dbReference type="Pfam" id="PF01400">
    <property type="entry name" value="Astacin"/>
    <property type="match status" value="1"/>
</dbReference>
<dbReference type="STRING" id="45351.A7SWD8"/>
<evidence type="ECO:0000259" key="8">
    <source>
        <dbReference type="PROSITE" id="PS51864"/>
    </source>
</evidence>
<comment type="cofactor">
    <cofactor evidence="6 7">
        <name>Zn(2+)</name>
        <dbReference type="ChEBI" id="CHEBI:29105"/>
    </cofactor>
    <text evidence="6 7">Binds 1 zinc ion per subunit.</text>
</comment>
<protein>
    <recommendedName>
        <fullName evidence="7">Metalloendopeptidase</fullName>
        <ecNumber evidence="7">3.4.24.-</ecNumber>
    </recommendedName>
</protein>
<dbReference type="PROSITE" id="PS51257">
    <property type="entry name" value="PROKAR_LIPOPROTEIN"/>
    <property type="match status" value="1"/>
</dbReference>
<feature type="binding site" evidence="6">
    <location>
        <position position="61"/>
    </location>
    <ligand>
        <name>Zn(2+)</name>
        <dbReference type="ChEBI" id="CHEBI:29105"/>
        <note>catalytic</note>
    </ligand>
</feature>
<dbReference type="PhylomeDB" id="A7SWD8"/>
<dbReference type="Gene3D" id="3.40.390.10">
    <property type="entry name" value="Collagenase (Catalytic Domain)"/>
    <property type="match status" value="1"/>
</dbReference>
<keyword evidence="2 6" id="KW-0479">Metal-binding</keyword>
<name>A7SWD8_NEMVE</name>
<dbReference type="PANTHER" id="PTHR10127">
    <property type="entry name" value="DISCOIDIN, CUB, EGF, LAMININ , AND ZINC METALLOPROTEASE DOMAIN CONTAINING"/>
    <property type="match status" value="1"/>
</dbReference>
<feature type="domain" description="Peptidase M12A" evidence="8">
    <location>
        <begin position="1"/>
        <end position="97"/>
    </location>
</feature>
<sequence>MKMWTDNTCIRFKERTNERAYATFHFGSGCSSEVGMKNRQQHISLGNGCWHAGVVAHEIAHALGFFHEQSRPDRDNYVTIYINNVEGCKISNYFICL</sequence>
<dbReference type="AlphaFoldDB" id="A7SWD8"/>
<feature type="binding site" evidence="6">
    <location>
        <position position="67"/>
    </location>
    <ligand>
        <name>Zn(2+)</name>
        <dbReference type="ChEBI" id="CHEBI:29105"/>
        <note>catalytic</note>
    </ligand>
</feature>
<evidence type="ECO:0000256" key="1">
    <source>
        <dbReference type="ARBA" id="ARBA00022670"/>
    </source>
</evidence>
<proteinExistence type="predicted"/>
<dbReference type="OrthoDB" id="291007at2759"/>
<dbReference type="SMART" id="SM00235">
    <property type="entry name" value="ZnMc"/>
    <property type="match status" value="1"/>
</dbReference>
<dbReference type="KEGG" id="nve:5502974"/>
<comment type="caution">
    <text evidence="6">Lacks conserved residue(s) required for the propagation of feature annotation.</text>
</comment>
<dbReference type="InParanoid" id="A7SWD8"/>
<dbReference type="PRINTS" id="PR00480">
    <property type="entry name" value="ASTACIN"/>
</dbReference>
<dbReference type="InterPro" id="IPR006026">
    <property type="entry name" value="Peptidase_Metallo"/>
</dbReference>
<reference evidence="9 10" key="1">
    <citation type="journal article" date="2007" name="Science">
        <title>Sea anemone genome reveals ancestral eumetazoan gene repertoire and genomic organization.</title>
        <authorList>
            <person name="Putnam N.H."/>
            <person name="Srivastava M."/>
            <person name="Hellsten U."/>
            <person name="Dirks B."/>
            <person name="Chapman J."/>
            <person name="Salamov A."/>
            <person name="Terry A."/>
            <person name="Shapiro H."/>
            <person name="Lindquist E."/>
            <person name="Kapitonov V.V."/>
            <person name="Jurka J."/>
            <person name="Genikhovich G."/>
            <person name="Grigoriev I.V."/>
            <person name="Lucas S.M."/>
            <person name="Steele R.E."/>
            <person name="Finnerty J.R."/>
            <person name="Technau U."/>
            <person name="Martindale M.Q."/>
            <person name="Rokhsar D.S."/>
        </authorList>
    </citation>
    <scope>NUCLEOTIDE SEQUENCE [LARGE SCALE GENOMIC DNA]</scope>
    <source>
        <strain evidence="10">CH2 X CH6</strain>
    </source>
</reference>
<keyword evidence="3 6" id="KW-0378">Hydrolase</keyword>
<evidence type="ECO:0000256" key="2">
    <source>
        <dbReference type="ARBA" id="ARBA00022723"/>
    </source>
</evidence>
<dbReference type="OMA" id="NGCWHAG"/>
<evidence type="ECO:0000313" key="10">
    <source>
        <dbReference type="Proteomes" id="UP000001593"/>
    </source>
</evidence>
<dbReference type="PROSITE" id="PS51864">
    <property type="entry name" value="ASTACIN"/>
    <property type="match status" value="1"/>
</dbReference>
<dbReference type="Proteomes" id="UP000001593">
    <property type="component" value="Unassembled WGS sequence"/>
</dbReference>
<dbReference type="GO" id="GO:0006508">
    <property type="term" value="P:proteolysis"/>
    <property type="evidence" value="ECO:0007669"/>
    <property type="project" value="UniProtKB-KW"/>
</dbReference>
<dbReference type="GO" id="GO:0004222">
    <property type="term" value="F:metalloendopeptidase activity"/>
    <property type="evidence" value="ECO:0000318"/>
    <property type="project" value="GO_Central"/>
</dbReference>
<gene>
    <name evidence="9" type="ORF">NEMVEDRAFT_v1g135076</name>
</gene>
<evidence type="ECO:0000256" key="4">
    <source>
        <dbReference type="ARBA" id="ARBA00022833"/>
    </source>
</evidence>
<dbReference type="eggNOG" id="KOG3714">
    <property type="taxonomic scope" value="Eukaryota"/>
</dbReference>
<dbReference type="EC" id="3.4.24.-" evidence="7"/>
<accession>A7SWD8</accession>
<dbReference type="InterPro" id="IPR001506">
    <property type="entry name" value="Peptidase_M12A"/>
</dbReference>
<keyword evidence="10" id="KW-1185">Reference proteome</keyword>
<dbReference type="SUPFAM" id="SSF55486">
    <property type="entry name" value="Metalloproteases ('zincins'), catalytic domain"/>
    <property type="match status" value="1"/>
</dbReference>
<dbReference type="GO" id="GO:0008270">
    <property type="term" value="F:zinc ion binding"/>
    <property type="evidence" value="ECO:0007669"/>
    <property type="project" value="UniProtKB-UniRule"/>
</dbReference>
<keyword evidence="1 6" id="KW-0645">Protease</keyword>
<dbReference type="PANTHER" id="PTHR10127:SF780">
    <property type="entry name" value="METALLOENDOPEPTIDASE"/>
    <property type="match status" value="1"/>
</dbReference>
<feature type="active site" evidence="6">
    <location>
        <position position="58"/>
    </location>
</feature>
<feature type="binding site" evidence="6">
    <location>
        <position position="57"/>
    </location>
    <ligand>
        <name>Zn(2+)</name>
        <dbReference type="ChEBI" id="CHEBI:29105"/>
        <note>catalytic</note>
    </ligand>
</feature>
<dbReference type="InterPro" id="IPR024079">
    <property type="entry name" value="MetalloPept_cat_dom_sf"/>
</dbReference>
<dbReference type="GO" id="GO:0005615">
    <property type="term" value="C:extracellular space"/>
    <property type="evidence" value="ECO:0000318"/>
    <property type="project" value="GO_Central"/>
</dbReference>
<dbReference type="FunFam" id="3.40.390.10:FF:000111">
    <property type="entry name" value="Metalloendopeptidase"/>
    <property type="match status" value="1"/>
</dbReference>
<dbReference type="EMBL" id="DS469857">
    <property type="protein sequence ID" value="EDO31997.1"/>
    <property type="molecule type" value="Genomic_DNA"/>
</dbReference>
<evidence type="ECO:0000256" key="6">
    <source>
        <dbReference type="PROSITE-ProRule" id="PRU01211"/>
    </source>
</evidence>